<comment type="caution">
    <text evidence="5">The sequence shown here is derived from an EMBL/GenBank/DDBJ whole genome shotgun (WGS) entry which is preliminary data.</text>
</comment>
<protein>
    <recommendedName>
        <fullName evidence="3">Carboxylic ester hydrolase</fullName>
        <ecNumber evidence="3">3.1.1.-</ecNumber>
    </recommendedName>
</protein>
<gene>
    <name evidence="5" type="ORF">JM946_26870</name>
</gene>
<comment type="similarity">
    <text evidence="1 3">Belongs to the type-B carboxylesterase/lipase family.</text>
</comment>
<dbReference type="InterPro" id="IPR006311">
    <property type="entry name" value="TAT_signal"/>
</dbReference>
<dbReference type="RefSeq" id="WP_203170539.1">
    <property type="nucleotide sequence ID" value="NZ_JAEVLS010000008.1"/>
</dbReference>
<organism evidence="5 6">
    <name type="scientific">Steroidobacter gossypii</name>
    <dbReference type="NCBI Taxonomy" id="2805490"/>
    <lineage>
        <taxon>Bacteria</taxon>
        <taxon>Pseudomonadati</taxon>
        <taxon>Pseudomonadota</taxon>
        <taxon>Gammaproteobacteria</taxon>
        <taxon>Steroidobacterales</taxon>
        <taxon>Steroidobacteraceae</taxon>
        <taxon>Steroidobacter</taxon>
    </lineage>
</organism>
<proteinExistence type="inferred from homology"/>
<evidence type="ECO:0000256" key="3">
    <source>
        <dbReference type="RuleBase" id="RU361235"/>
    </source>
</evidence>
<dbReference type="InterPro" id="IPR019819">
    <property type="entry name" value="Carboxylesterase_B_CS"/>
</dbReference>
<dbReference type="EMBL" id="JAEVLS010000008">
    <property type="protein sequence ID" value="MBM0108371.1"/>
    <property type="molecule type" value="Genomic_DNA"/>
</dbReference>
<evidence type="ECO:0000256" key="2">
    <source>
        <dbReference type="ARBA" id="ARBA00022801"/>
    </source>
</evidence>
<keyword evidence="2 3" id="KW-0378">Hydrolase</keyword>
<dbReference type="InterPro" id="IPR019826">
    <property type="entry name" value="Carboxylesterase_B_AS"/>
</dbReference>
<accession>A0ABS1X566</accession>
<dbReference type="InterPro" id="IPR029058">
    <property type="entry name" value="AB_hydrolase_fold"/>
</dbReference>
<dbReference type="PANTHER" id="PTHR11559">
    <property type="entry name" value="CARBOXYLESTERASE"/>
    <property type="match status" value="1"/>
</dbReference>
<evidence type="ECO:0000313" key="5">
    <source>
        <dbReference type="EMBL" id="MBM0108371.1"/>
    </source>
</evidence>
<evidence type="ECO:0000259" key="4">
    <source>
        <dbReference type="Pfam" id="PF00135"/>
    </source>
</evidence>
<sequence>MSHSSRTVILRAIAGSVAALIAGTAIAGPIVHAPAGTLEGGTKKGVLTFKGIPYAQPPVGELRWKPPVPLPAWQGVRDAAGFSPSCIQPRPLGRSIYTNEPPKISEDCLYLNVWAPEGVRDAPVFFWIHGGALTSGSGAEAIYDGTKLAQRGVVVVTINYRLGALGYLAHPELSAESPEKISGNYGLLDQIEALRWVKTNIAAFGGDAANVTIAGESAGALSVMYLMASPPARGLFSKAIAQSAYMISTPELKQARFGEQPAEALGIKLATAIGANDVAALRAMSGVEVVNAAARAGYFPLGTVDGHLLPHQIAEVFDRGEQAPVPILAGFNSGEIRSLRFLAPPTPSSESAYESEIRTRYADLAESFLKQYPSKHLEEAVLAITRDAMYGWTAERLVRKQTALGKPSFFYIFDHGYPNADSLGLHAFHGSELPYVFGTASRTPPFWPKLPKSRAETDFSEAMIDYWTSFVRTGQPTAEQQPDWPAFGSSHAYMYFADVPKPAARLLPGMFELHEQVVCRRRADGTQPWNWNVGVISPALPPRTESCR</sequence>
<dbReference type="Gene3D" id="3.40.50.1820">
    <property type="entry name" value="alpha/beta hydrolase"/>
    <property type="match status" value="1"/>
</dbReference>
<dbReference type="PROSITE" id="PS51318">
    <property type="entry name" value="TAT"/>
    <property type="match status" value="1"/>
</dbReference>
<dbReference type="Pfam" id="PF00135">
    <property type="entry name" value="COesterase"/>
    <property type="match status" value="1"/>
</dbReference>
<feature type="signal peptide" evidence="3">
    <location>
        <begin position="1"/>
        <end position="27"/>
    </location>
</feature>
<dbReference type="Proteomes" id="UP000661077">
    <property type="component" value="Unassembled WGS sequence"/>
</dbReference>
<dbReference type="PROSITE" id="PS00941">
    <property type="entry name" value="CARBOXYLESTERASE_B_2"/>
    <property type="match status" value="1"/>
</dbReference>
<dbReference type="InterPro" id="IPR050309">
    <property type="entry name" value="Type-B_Carboxylest/Lipase"/>
</dbReference>
<name>A0ABS1X566_9GAMM</name>
<dbReference type="PROSITE" id="PS00122">
    <property type="entry name" value="CARBOXYLESTERASE_B_1"/>
    <property type="match status" value="1"/>
</dbReference>
<dbReference type="SUPFAM" id="SSF53474">
    <property type="entry name" value="alpha/beta-Hydrolases"/>
    <property type="match status" value="1"/>
</dbReference>
<evidence type="ECO:0000313" key="6">
    <source>
        <dbReference type="Proteomes" id="UP000661077"/>
    </source>
</evidence>
<feature type="chain" id="PRO_5044993310" description="Carboxylic ester hydrolase" evidence="3">
    <location>
        <begin position="28"/>
        <end position="548"/>
    </location>
</feature>
<feature type="domain" description="Carboxylesterase type B" evidence="4">
    <location>
        <begin position="29"/>
        <end position="495"/>
    </location>
</feature>
<dbReference type="InterPro" id="IPR002018">
    <property type="entry name" value="CarbesteraseB"/>
</dbReference>
<evidence type="ECO:0000256" key="1">
    <source>
        <dbReference type="ARBA" id="ARBA00005964"/>
    </source>
</evidence>
<keyword evidence="3" id="KW-0732">Signal</keyword>
<keyword evidence="6" id="KW-1185">Reference proteome</keyword>
<dbReference type="EC" id="3.1.1.-" evidence="3"/>
<reference evidence="5 6" key="1">
    <citation type="journal article" date="2021" name="Int. J. Syst. Evol. Microbiol.">
        <title>Steroidobacter gossypii sp. nov., isolated from soil of cotton cropping field.</title>
        <authorList>
            <person name="Huang R."/>
            <person name="Yang S."/>
            <person name="Zhen C."/>
            <person name="Liu W."/>
        </authorList>
    </citation>
    <scope>NUCLEOTIDE SEQUENCE [LARGE SCALE GENOMIC DNA]</scope>
    <source>
        <strain evidence="5 6">S1-65</strain>
    </source>
</reference>